<dbReference type="Gene3D" id="3.20.20.100">
    <property type="entry name" value="NADP-dependent oxidoreductase domain"/>
    <property type="match status" value="1"/>
</dbReference>
<name>A0A512DNL8_9PROT</name>
<sequence length="323" mass="33858">MKYRPLGSTGLEVSEIGFGAWGIGGATAGATSYGATDDAGSRTALSRAFDLGITFYDTAPAYGDGHSETLIGEAFRRRRSRIVVATKAGQQRWGQPPDFSPAALLRSAEASLRRLGGDAIDLLQLHNPPAGLFAADPDVVATLDGLREAGTIRAWGVSVKSPQEASALIGVVPAAVVQVNLNMLDVRAATSGLLAEAAFHGIGVIARTPLCFGFLSGTVDETTRFADDDHRTAWSRAQIVRWADGARQLHDAAGSGQAPGRDWSRTALRFCLSFPEVATTIPGILSAAEAEENAAASAAGPLDGVAVSRILDLHSRESFFLRS</sequence>
<gene>
    <name evidence="2" type="ORF">SAE02_22060</name>
</gene>
<accession>A0A512DNL8</accession>
<dbReference type="CDD" id="cd19086">
    <property type="entry name" value="AKR_AKR11C1"/>
    <property type="match status" value="1"/>
</dbReference>
<comment type="caution">
    <text evidence="2">The sequence shown here is derived from an EMBL/GenBank/DDBJ whole genome shotgun (WGS) entry which is preliminary data.</text>
</comment>
<protein>
    <submittedName>
        <fullName evidence="2">Aldo/keto reductase</fullName>
    </submittedName>
</protein>
<dbReference type="Pfam" id="PF00248">
    <property type="entry name" value="Aldo_ket_red"/>
    <property type="match status" value="1"/>
</dbReference>
<dbReference type="SUPFAM" id="SSF51430">
    <property type="entry name" value="NAD(P)-linked oxidoreductase"/>
    <property type="match status" value="1"/>
</dbReference>
<reference evidence="2 3" key="1">
    <citation type="submission" date="2019-07" db="EMBL/GenBank/DDBJ databases">
        <title>Whole genome shotgun sequence of Skermanella aerolata NBRC 106429.</title>
        <authorList>
            <person name="Hosoyama A."/>
            <person name="Uohara A."/>
            <person name="Ohji S."/>
            <person name="Ichikawa N."/>
        </authorList>
    </citation>
    <scope>NUCLEOTIDE SEQUENCE [LARGE SCALE GENOMIC DNA]</scope>
    <source>
        <strain evidence="2 3">NBRC 106429</strain>
    </source>
</reference>
<evidence type="ECO:0000313" key="3">
    <source>
        <dbReference type="Proteomes" id="UP000321523"/>
    </source>
</evidence>
<dbReference type="PANTHER" id="PTHR43312:SF1">
    <property type="entry name" value="NADP-DEPENDENT OXIDOREDUCTASE DOMAIN-CONTAINING PROTEIN"/>
    <property type="match status" value="1"/>
</dbReference>
<evidence type="ECO:0000259" key="1">
    <source>
        <dbReference type="Pfam" id="PF00248"/>
    </source>
</evidence>
<evidence type="ECO:0000313" key="2">
    <source>
        <dbReference type="EMBL" id="GEO38058.1"/>
    </source>
</evidence>
<feature type="domain" description="NADP-dependent oxidoreductase" evidence="1">
    <location>
        <begin position="15"/>
        <end position="310"/>
    </location>
</feature>
<dbReference type="InterPro" id="IPR036812">
    <property type="entry name" value="NAD(P)_OxRdtase_dom_sf"/>
</dbReference>
<dbReference type="EMBL" id="BJYZ01000009">
    <property type="protein sequence ID" value="GEO38058.1"/>
    <property type="molecule type" value="Genomic_DNA"/>
</dbReference>
<keyword evidence="3" id="KW-1185">Reference proteome</keyword>
<dbReference type="Proteomes" id="UP000321523">
    <property type="component" value="Unassembled WGS sequence"/>
</dbReference>
<dbReference type="AlphaFoldDB" id="A0A512DNL8"/>
<dbReference type="InterPro" id="IPR023210">
    <property type="entry name" value="NADP_OxRdtase_dom"/>
</dbReference>
<proteinExistence type="predicted"/>
<dbReference type="PANTHER" id="PTHR43312">
    <property type="entry name" value="D-THREO-ALDOSE 1-DEHYDROGENASE"/>
    <property type="match status" value="1"/>
</dbReference>
<dbReference type="InterPro" id="IPR053135">
    <property type="entry name" value="AKR2_Oxidoreductase"/>
</dbReference>
<dbReference type="RefSeq" id="WP_052831076.1">
    <property type="nucleotide sequence ID" value="NZ_BJYZ01000009.1"/>
</dbReference>
<organism evidence="2 3">
    <name type="scientific">Skermanella aerolata</name>
    <dbReference type="NCBI Taxonomy" id="393310"/>
    <lineage>
        <taxon>Bacteria</taxon>
        <taxon>Pseudomonadati</taxon>
        <taxon>Pseudomonadota</taxon>
        <taxon>Alphaproteobacteria</taxon>
        <taxon>Rhodospirillales</taxon>
        <taxon>Azospirillaceae</taxon>
        <taxon>Skermanella</taxon>
    </lineage>
</organism>